<sequence length="59" mass="6840">MRFGRWTWPGSAIHGNRNHQNLSNQVFRCGLGTDVLLSIQEAQFYCHGTKQREINNTYS</sequence>
<accession>A0A2K2CIV5</accession>
<proteinExistence type="predicted"/>
<protein>
    <submittedName>
        <fullName evidence="1 2">Uncharacterized protein</fullName>
    </submittedName>
</protein>
<dbReference type="InParanoid" id="A0A2K2CIV5"/>
<reference evidence="2" key="3">
    <citation type="submission" date="2018-08" db="UniProtKB">
        <authorList>
            <consortium name="EnsemblPlants"/>
        </authorList>
    </citation>
    <scope>IDENTIFICATION</scope>
    <source>
        <strain evidence="2">cv. Bd21</strain>
    </source>
</reference>
<reference evidence="1" key="2">
    <citation type="submission" date="2017-06" db="EMBL/GenBank/DDBJ databases">
        <title>WGS assembly of Brachypodium distachyon.</title>
        <authorList>
            <consortium name="The International Brachypodium Initiative"/>
            <person name="Lucas S."/>
            <person name="Harmon-Smith M."/>
            <person name="Lail K."/>
            <person name="Tice H."/>
            <person name="Grimwood J."/>
            <person name="Bruce D."/>
            <person name="Barry K."/>
            <person name="Shu S."/>
            <person name="Lindquist E."/>
            <person name="Wang M."/>
            <person name="Pitluck S."/>
            <person name="Vogel J.P."/>
            <person name="Garvin D.F."/>
            <person name="Mockler T.C."/>
            <person name="Schmutz J."/>
            <person name="Rokhsar D."/>
            <person name="Bevan M.W."/>
        </authorList>
    </citation>
    <scope>NUCLEOTIDE SEQUENCE</scope>
    <source>
        <strain evidence="1">Bd21</strain>
    </source>
</reference>
<keyword evidence="3" id="KW-1185">Reference proteome</keyword>
<gene>
    <name evidence="1" type="ORF">BRADI_5g23473v3</name>
</gene>
<evidence type="ECO:0000313" key="3">
    <source>
        <dbReference type="Proteomes" id="UP000008810"/>
    </source>
</evidence>
<reference evidence="1 2" key="1">
    <citation type="journal article" date="2010" name="Nature">
        <title>Genome sequencing and analysis of the model grass Brachypodium distachyon.</title>
        <authorList>
            <consortium name="International Brachypodium Initiative"/>
        </authorList>
    </citation>
    <scope>NUCLEOTIDE SEQUENCE [LARGE SCALE GENOMIC DNA]</scope>
    <source>
        <strain evidence="1 2">Bd21</strain>
    </source>
</reference>
<dbReference type="AlphaFoldDB" id="A0A2K2CIV5"/>
<organism evidence="1">
    <name type="scientific">Brachypodium distachyon</name>
    <name type="common">Purple false brome</name>
    <name type="synonym">Trachynia distachya</name>
    <dbReference type="NCBI Taxonomy" id="15368"/>
    <lineage>
        <taxon>Eukaryota</taxon>
        <taxon>Viridiplantae</taxon>
        <taxon>Streptophyta</taxon>
        <taxon>Embryophyta</taxon>
        <taxon>Tracheophyta</taxon>
        <taxon>Spermatophyta</taxon>
        <taxon>Magnoliopsida</taxon>
        <taxon>Liliopsida</taxon>
        <taxon>Poales</taxon>
        <taxon>Poaceae</taxon>
        <taxon>BOP clade</taxon>
        <taxon>Pooideae</taxon>
        <taxon>Stipodae</taxon>
        <taxon>Brachypodieae</taxon>
        <taxon>Brachypodium</taxon>
    </lineage>
</organism>
<evidence type="ECO:0000313" key="2">
    <source>
        <dbReference type="EnsemblPlants" id="PNT61963"/>
    </source>
</evidence>
<dbReference type="Proteomes" id="UP000008810">
    <property type="component" value="Chromosome 5"/>
</dbReference>
<dbReference type="Gramene" id="PNT61963">
    <property type="protein sequence ID" value="PNT61963"/>
    <property type="gene ID" value="BRADI_5g23473v3"/>
</dbReference>
<name>A0A2K2CIV5_BRADI</name>
<dbReference type="EMBL" id="CM000884">
    <property type="protein sequence ID" value="PNT61963.1"/>
    <property type="molecule type" value="Genomic_DNA"/>
</dbReference>
<evidence type="ECO:0000313" key="1">
    <source>
        <dbReference type="EMBL" id="PNT61963.1"/>
    </source>
</evidence>
<dbReference type="EnsemblPlants" id="PNT61963">
    <property type="protein sequence ID" value="PNT61963"/>
    <property type="gene ID" value="BRADI_5g23473v3"/>
</dbReference>